<evidence type="ECO:0000313" key="4">
    <source>
        <dbReference type="Proteomes" id="UP001218362"/>
    </source>
</evidence>
<dbReference type="EMBL" id="CP119316">
    <property type="protein sequence ID" value="WEK46467.1"/>
    <property type="molecule type" value="Genomic_DNA"/>
</dbReference>
<dbReference type="GO" id="GO:0120147">
    <property type="term" value="F:formylglycine-generating oxidase activity"/>
    <property type="evidence" value="ECO:0007669"/>
    <property type="project" value="TreeGrafter"/>
</dbReference>
<dbReference type="InterPro" id="IPR051043">
    <property type="entry name" value="Sulfatase_Mod_Factor_Kinase"/>
</dbReference>
<dbReference type="PANTHER" id="PTHR23150">
    <property type="entry name" value="SULFATASE MODIFYING FACTOR 1, 2"/>
    <property type="match status" value="1"/>
</dbReference>
<dbReference type="AlphaFoldDB" id="A0AAJ5X605"/>
<reference evidence="3" key="1">
    <citation type="submission" date="2023-03" db="EMBL/GenBank/DDBJ databases">
        <title>Andean soil-derived lignocellulolytic bacterial consortium as a source of novel taxa and putative plastic-active enzymes.</title>
        <authorList>
            <person name="Diaz-Garcia L."/>
            <person name="Chuvochina M."/>
            <person name="Feuerriegel G."/>
            <person name="Bunk B."/>
            <person name="Sproer C."/>
            <person name="Streit W.R."/>
            <person name="Rodriguez L.M."/>
            <person name="Overmann J."/>
            <person name="Jimenez D.J."/>
        </authorList>
    </citation>
    <scope>NUCLEOTIDE SEQUENCE</scope>
    <source>
        <strain evidence="3">MAG 26</strain>
    </source>
</reference>
<dbReference type="InterPro" id="IPR016187">
    <property type="entry name" value="CTDL_fold"/>
</dbReference>
<evidence type="ECO:0000313" key="3">
    <source>
        <dbReference type="EMBL" id="WEK46467.1"/>
    </source>
</evidence>
<feature type="domain" description="Sulfatase-modifying factor enzyme-like" evidence="2">
    <location>
        <begin position="34"/>
        <end position="259"/>
    </location>
</feature>
<dbReference type="Proteomes" id="UP001218362">
    <property type="component" value="Chromosome"/>
</dbReference>
<feature type="region of interest" description="Disordered" evidence="1">
    <location>
        <begin position="228"/>
        <end position="247"/>
    </location>
</feature>
<accession>A0AAJ5X605</accession>
<protein>
    <submittedName>
        <fullName evidence="3">SUMF1/EgtB/PvdO family nonheme iron enzyme</fullName>
    </submittedName>
</protein>
<dbReference type="PANTHER" id="PTHR23150:SF35">
    <property type="entry name" value="BLL6746 PROTEIN"/>
    <property type="match status" value="1"/>
</dbReference>
<name>A0AAJ5X605_9SPHN</name>
<organism evidence="3 4">
    <name type="scientific">Candidatus Andeanibacterium colombiense</name>
    <dbReference type="NCBI Taxonomy" id="3121345"/>
    <lineage>
        <taxon>Bacteria</taxon>
        <taxon>Pseudomonadati</taxon>
        <taxon>Pseudomonadota</taxon>
        <taxon>Alphaproteobacteria</taxon>
        <taxon>Sphingomonadales</taxon>
        <taxon>Sphingomonadaceae</taxon>
        <taxon>Candidatus Andeanibacterium</taxon>
    </lineage>
</organism>
<dbReference type="KEGG" id="acob:P0Y56_15890"/>
<proteinExistence type="predicted"/>
<evidence type="ECO:0000259" key="2">
    <source>
        <dbReference type="Pfam" id="PF03781"/>
    </source>
</evidence>
<dbReference type="InterPro" id="IPR005532">
    <property type="entry name" value="SUMF_dom"/>
</dbReference>
<dbReference type="Pfam" id="PF03781">
    <property type="entry name" value="FGE-sulfatase"/>
    <property type="match status" value="1"/>
</dbReference>
<evidence type="ECO:0000256" key="1">
    <source>
        <dbReference type="SAM" id="MobiDB-lite"/>
    </source>
</evidence>
<dbReference type="SUPFAM" id="SSF56436">
    <property type="entry name" value="C-type lectin-like"/>
    <property type="match status" value="1"/>
</dbReference>
<dbReference type="Gene3D" id="3.90.1580.10">
    <property type="entry name" value="paralog of FGE (formylglycine-generating enzyme)"/>
    <property type="match status" value="1"/>
</dbReference>
<gene>
    <name evidence="3" type="ORF">P0Y56_15890</name>
</gene>
<sequence>MAGEAEVNRCALAPILLGTALAGLAACSSAPRDMPKMIELKPGSFLMGAPEGADAQQGTPQHRVTIKGFRLAETPVTFAEYDEFAKATGRPLPQDDGLGRGANPVINIDRGDALAYIDWLNRTAGGGYRLPSEAEWEYAARAGTTTDFYWGNEPDPGMANTRTNGGRDHFTYTSPVKSFPANPWGFYDMSGNVWERTADCLFADYTGAPTDGSPHVEPGCGIHMVRGGDYSSSRRGQKPTARAAAGDHFRSGSLGFRVAQDLTAE</sequence>
<dbReference type="InterPro" id="IPR042095">
    <property type="entry name" value="SUMF_sf"/>
</dbReference>